<dbReference type="NCBIfam" id="TIGR04056">
    <property type="entry name" value="OMP_RagA_SusC"/>
    <property type="match status" value="1"/>
</dbReference>
<evidence type="ECO:0000256" key="6">
    <source>
        <dbReference type="ARBA" id="ARBA00023136"/>
    </source>
</evidence>
<dbReference type="InterPro" id="IPR012910">
    <property type="entry name" value="Plug_dom"/>
</dbReference>
<keyword evidence="7 8" id="KW-0998">Cell outer membrane</keyword>
<dbReference type="InterPro" id="IPR023996">
    <property type="entry name" value="TonB-dep_OMP_SusC/RagA"/>
</dbReference>
<gene>
    <name evidence="10" type="ORF">SAMN05661044_04584</name>
</gene>
<reference evidence="11" key="1">
    <citation type="submission" date="2016-10" db="EMBL/GenBank/DDBJ databases">
        <authorList>
            <person name="Varghese N."/>
            <person name="Submissions S."/>
        </authorList>
    </citation>
    <scope>NUCLEOTIDE SEQUENCE [LARGE SCALE GENOMIC DNA]</scope>
    <source>
        <strain evidence="11">DSM 18733</strain>
    </source>
</reference>
<evidence type="ECO:0000256" key="4">
    <source>
        <dbReference type="ARBA" id="ARBA00022692"/>
    </source>
</evidence>
<evidence type="ECO:0000256" key="5">
    <source>
        <dbReference type="ARBA" id="ARBA00022729"/>
    </source>
</evidence>
<dbReference type="EMBL" id="FOAF01000009">
    <property type="protein sequence ID" value="SEM22961.1"/>
    <property type="molecule type" value="Genomic_DNA"/>
</dbReference>
<dbReference type="Proteomes" id="UP000199421">
    <property type="component" value="Unassembled WGS sequence"/>
</dbReference>
<dbReference type="AlphaFoldDB" id="A0A1H7WNE1"/>
<evidence type="ECO:0000256" key="8">
    <source>
        <dbReference type="PROSITE-ProRule" id="PRU01360"/>
    </source>
</evidence>
<dbReference type="PANTHER" id="PTHR30069">
    <property type="entry name" value="TONB-DEPENDENT OUTER MEMBRANE RECEPTOR"/>
    <property type="match status" value="1"/>
</dbReference>
<dbReference type="GO" id="GO:0015344">
    <property type="term" value="F:siderophore uptake transmembrane transporter activity"/>
    <property type="evidence" value="ECO:0007669"/>
    <property type="project" value="TreeGrafter"/>
</dbReference>
<dbReference type="SUPFAM" id="SSF56935">
    <property type="entry name" value="Porins"/>
    <property type="match status" value="1"/>
</dbReference>
<evidence type="ECO:0000313" key="11">
    <source>
        <dbReference type="Proteomes" id="UP000199421"/>
    </source>
</evidence>
<evidence type="ECO:0000313" key="10">
    <source>
        <dbReference type="EMBL" id="SEM22961.1"/>
    </source>
</evidence>
<dbReference type="PANTHER" id="PTHR30069:SF29">
    <property type="entry name" value="HEMOGLOBIN AND HEMOGLOBIN-HAPTOGLOBIN-BINDING PROTEIN 1-RELATED"/>
    <property type="match status" value="1"/>
</dbReference>
<dbReference type="OrthoDB" id="9768177at2"/>
<sequence length="1063" mass="118839">MKCFLYVLISLCCLHYKVGAQNRLIYGNVKGSDHEQPLEGATVRGMGSNLMVYADSNGAFKLALPADVDSLLISYVGYKPIQIGLQIDLKLPLDILLERAGEELDEVVVSTGYQQLPKERATGSFVQVDNTLLNRRVSTGVIDRLEDVTSGLQLDRRGSEVKIDIRSRGTIMANDQPLIVLDNFPYDGNIENINPNDIESITVLKDAAAASIWGVRAGNGVIVINTKKGGYKQKLNMEANANLQVVSKPDFNRLPWMSSADRLELEGFLFEKGYYNATENSNNKLPLSPGVELRIAERDGLISPQQLQAELDRLEGYDIRKDYSKYLYQPAVNQQYALNFRGGGTGYTYYLSSGYDKNRAALVGNSMERLTLRAESNIQVAKPLELNLGLIYTHTERQRNGLGMSVTQLPYARLADNNGMPLPIVKDYRFPFVQQATGNGLLDWTYRPLLDRDLQELGTNTADMRVNTGLKYTFLPGFTLEAKYQYQRANDIDTDLRYGESYYVRNLINRYSSINTDGGVTRPIPLGDLMDRADALLASHTFRGQLNYQKDWDHHQLVGLAGYEYRTLKTDRNSVRWYGLDREILTYNQQMDFNTRFPLYHNGSLLRIPNTGSMGGTFDAAISYFSNAAYTFQGRYTFSGSARIDQSNLFGVSANQKSVPLWSAGLSWLISEEPFYKREWPYLKARLTYGYNGNVDKSISAFTTAMYYNAASITGLRYANIANPGNPELRWEKTGILNAAIDFAAFQHRLSGSIEYYHKKGADLIGFAPLDPTTGLKSFKGNVGNIRGQGVDIMVNAEAIRGKFNWRINLLYNYAVDEVTRYMEPVTLVGNYLGDASIGRASNAITPIEGMPVFSVYGFAWAGLDPASGDPLGFLPSGEISNDYNQLARTATFDQLIFMGRARPPHAGSLRQTFSYANFSASMNLAFKFGHYFRKPTIHYNQLFAGVDAPGHSDYALRWRQPGDEAGTSVPSLVYPANAARDDFYQSAVINVLKGDLIRLQDVTLNYTCTPNFGGKPLIKQLDFYMYLSNLGLLWTANKKGLDPDYLELRPPFTAAFGLKLSL</sequence>
<dbReference type="InterPro" id="IPR008969">
    <property type="entry name" value="CarboxyPept-like_regulatory"/>
</dbReference>
<proteinExistence type="inferred from homology"/>
<dbReference type="Pfam" id="PF13715">
    <property type="entry name" value="CarbopepD_reg_2"/>
    <property type="match status" value="1"/>
</dbReference>
<evidence type="ECO:0000256" key="7">
    <source>
        <dbReference type="ARBA" id="ARBA00023237"/>
    </source>
</evidence>
<dbReference type="NCBIfam" id="TIGR04057">
    <property type="entry name" value="SusC_RagA_signa"/>
    <property type="match status" value="1"/>
</dbReference>
<dbReference type="InterPro" id="IPR036942">
    <property type="entry name" value="Beta-barrel_TonB_sf"/>
</dbReference>
<dbReference type="InterPro" id="IPR023997">
    <property type="entry name" value="TonB-dep_OMP_SusC/RagA_CS"/>
</dbReference>
<evidence type="ECO:0000259" key="9">
    <source>
        <dbReference type="Pfam" id="PF07715"/>
    </source>
</evidence>
<dbReference type="GO" id="GO:0044718">
    <property type="term" value="P:siderophore transmembrane transport"/>
    <property type="evidence" value="ECO:0007669"/>
    <property type="project" value="TreeGrafter"/>
</dbReference>
<keyword evidence="11" id="KW-1185">Reference proteome</keyword>
<accession>A0A1H7WNE1</accession>
<name>A0A1H7WNE1_OLID1</name>
<evidence type="ECO:0000256" key="1">
    <source>
        <dbReference type="ARBA" id="ARBA00004571"/>
    </source>
</evidence>
<feature type="domain" description="TonB-dependent receptor plug" evidence="9">
    <location>
        <begin position="118"/>
        <end position="221"/>
    </location>
</feature>
<keyword evidence="3 8" id="KW-1134">Transmembrane beta strand</keyword>
<evidence type="ECO:0000256" key="2">
    <source>
        <dbReference type="ARBA" id="ARBA00022448"/>
    </source>
</evidence>
<dbReference type="Gene3D" id="2.170.130.10">
    <property type="entry name" value="TonB-dependent receptor, plug domain"/>
    <property type="match status" value="1"/>
</dbReference>
<keyword evidence="2 8" id="KW-0813">Transport</keyword>
<dbReference type="Gene3D" id="2.40.170.20">
    <property type="entry name" value="TonB-dependent receptor, beta-barrel domain"/>
    <property type="match status" value="1"/>
</dbReference>
<evidence type="ECO:0000256" key="3">
    <source>
        <dbReference type="ARBA" id="ARBA00022452"/>
    </source>
</evidence>
<dbReference type="STRING" id="407022.SAMN05661044_04584"/>
<organism evidence="10 11">
    <name type="scientific">Olivibacter domesticus</name>
    <name type="common">Pseudosphingobacterium domesticum</name>
    <dbReference type="NCBI Taxonomy" id="407022"/>
    <lineage>
        <taxon>Bacteria</taxon>
        <taxon>Pseudomonadati</taxon>
        <taxon>Bacteroidota</taxon>
        <taxon>Sphingobacteriia</taxon>
        <taxon>Sphingobacteriales</taxon>
        <taxon>Sphingobacteriaceae</taxon>
        <taxon>Olivibacter</taxon>
    </lineage>
</organism>
<comment type="subcellular location">
    <subcellularLocation>
        <location evidence="1 8">Cell outer membrane</location>
        <topology evidence="1 8">Multi-pass membrane protein</topology>
    </subcellularLocation>
</comment>
<dbReference type="SUPFAM" id="SSF49464">
    <property type="entry name" value="Carboxypeptidase regulatory domain-like"/>
    <property type="match status" value="1"/>
</dbReference>
<protein>
    <submittedName>
        <fullName evidence="10">TonB-linked outer membrane protein, SusC/RagA family</fullName>
    </submittedName>
</protein>
<keyword evidence="6 8" id="KW-0472">Membrane</keyword>
<keyword evidence="4 8" id="KW-0812">Transmembrane</keyword>
<comment type="similarity">
    <text evidence="8">Belongs to the TonB-dependent receptor family.</text>
</comment>
<dbReference type="Pfam" id="PF07715">
    <property type="entry name" value="Plug"/>
    <property type="match status" value="1"/>
</dbReference>
<dbReference type="InterPro" id="IPR039426">
    <property type="entry name" value="TonB-dep_rcpt-like"/>
</dbReference>
<dbReference type="GO" id="GO:0009279">
    <property type="term" value="C:cell outer membrane"/>
    <property type="evidence" value="ECO:0007669"/>
    <property type="project" value="UniProtKB-SubCell"/>
</dbReference>
<dbReference type="PROSITE" id="PS52016">
    <property type="entry name" value="TONB_DEPENDENT_REC_3"/>
    <property type="match status" value="1"/>
</dbReference>
<keyword evidence="5" id="KW-0732">Signal</keyword>
<dbReference type="InterPro" id="IPR037066">
    <property type="entry name" value="Plug_dom_sf"/>
</dbReference>
<dbReference type="RefSeq" id="WP_093329456.1">
    <property type="nucleotide sequence ID" value="NZ_FOAF01000009.1"/>
</dbReference>